<proteinExistence type="predicted"/>
<feature type="signal peptide" evidence="2">
    <location>
        <begin position="1"/>
        <end position="34"/>
    </location>
</feature>
<evidence type="ECO:0000256" key="2">
    <source>
        <dbReference type="SAM" id="SignalP"/>
    </source>
</evidence>
<reference evidence="3" key="1">
    <citation type="submission" date="2025-08" db="UniProtKB">
        <authorList>
            <consortium name="Ensembl"/>
        </authorList>
    </citation>
    <scope>IDENTIFICATION</scope>
</reference>
<dbReference type="Ensembl" id="ENSGMOT00000054327.1">
    <property type="protein sequence ID" value="ENSGMOP00000039360.1"/>
    <property type="gene ID" value="ENSGMOG00000026950.1"/>
</dbReference>
<evidence type="ECO:0000313" key="4">
    <source>
        <dbReference type="Proteomes" id="UP000694546"/>
    </source>
</evidence>
<dbReference type="Proteomes" id="UP000694546">
    <property type="component" value="Chromosome 8"/>
</dbReference>
<feature type="compositionally biased region" description="Polar residues" evidence="1">
    <location>
        <begin position="227"/>
        <end position="240"/>
    </location>
</feature>
<feature type="compositionally biased region" description="Low complexity" evidence="1">
    <location>
        <begin position="318"/>
        <end position="351"/>
    </location>
</feature>
<gene>
    <name evidence="3" type="primary">HHLA1</name>
</gene>
<feature type="compositionally biased region" description="Low complexity" evidence="1">
    <location>
        <begin position="284"/>
        <end position="310"/>
    </location>
</feature>
<name>A0A8C5B065_GADMO</name>
<dbReference type="PANTHER" id="PTHR15299:SF3">
    <property type="entry name" value="HERV-H LTR-ASSOCIATING PROTEIN 1"/>
    <property type="match status" value="1"/>
</dbReference>
<feature type="chain" id="PRO_5045153003" evidence="2">
    <location>
        <begin position="35"/>
        <end position="558"/>
    </location>
</feature>
<evidence type="ECO:0000256" key="1">
    <source>
        <dbReference type="SAM" id="MobiDB-lite"/>
    </source>
</evidence>
<dbReference type="OMA" id="MEAMRYC"/>
<sequence>MAGTGSPGAACRLRAVGASGSLLLLLLLLSQVVGLDQTEPRRSRDLIVSTEIPVGSIDPAAIDLAPLVNTLINSTQSGPLQLFSLLSVTSYSSLELHKLTLLIYNISSVSVESKMFHQRFCYCVSNKTNDLTDFTAILLDVMSNSSYLHEIFKSTSILSVSQKNETDCIYICVMAGQADRELPKLWDSDLITPLFNQTIIEDPNRSGNLSLHHSSIAWQQMPPPDGQTPSTEPVQDSATTVALDPTSGRTPPPPPPPPPPTSPPDDAAAPPPRDPPTPSPSPPTLRTTVTTVTRRLTSRTAATRPAHTATDPGMLSMTTTTSTTTTSTTSTTTPPTTSARPTPASAAPITTERPTVAPPLPAVTSSQTAQTSPPAVRPGQLTTARETTTTAKKETTNSQHASTTKHQVQSGGGGAPQGATPPPAPTVLLQQEGTSSPWRTSGVGLLPVVAPTIAVATEKPGCPWRRASDALSGVPGGPEGPWPTLGAHKLQPCLLELCKFFSQCLCRADQPRTPQRRYCDDSDLWYRKHTSELCGRLKRIAFSRNLKQRCLAKMCGRP</sequence>
<evidence type="ECO:0000313" key="3">
    <source>
        <dbReference type="Ensembl" id="ENSGMOP00000039360.1"/>
    </source>
</evidence>
<feature type="compositionally biased region" description="Pro residues" evidence="1">
    <location>
        <begin position="250"/>
        <end position="283"/>
    </location>
</feature>
<dbReference type="AlphaFoldDB" id="A0A8C5B065"/>
<dbReference type="PRINTS" id="PR01217">
    <property type="entry name" value="PRICHEXTENSN"/>
</dbReference>
<protein>
    <submittedName>
        <fullName evidence="3">HHLA1 neighbor of OC90</fullName>
    </submittedName>
</protein>
<keyword evidence="4" id="KW-1185">Reference proteome</keyword>
<feature type="compositionally biased region" description="Polar residues" evidence="1">
    <location>
        <begin position="363"/>
        <end position="373"/>
    </location>
</feature>
<feature type="compositionally biased region" description="Polar residues" evidence="1">
    <location>
        <begin position="397"/>
        <end position="409"/>
    </location>
</feature>
<reference evidence="3" key="2">
    <citation type="submission" date="2025-09" db="UniProtKB">
        <authorList>
            <consortium name="Ensembl"/>
        </authorList>
    </citation>
    <scope>IDENTIFICATION</scope>
</reference>
<dbReference type="PANTHER" id="PTHR15299">
    <property type="entry name" value="HERV-H LTR-ASSOCIATING PROTEIN 1"/>
    <property type="match status" value="1"/>
</dbReference>
<accession>A0A8C5B065</accession>
<organism evidence="3 4">
    <name type="scientific">Gadus morhua</name>
    <name type="common">Atlantic cod</name>
    <dbReference type="NCBI Taxonomy" id="8049"/>
    <lineage>
        <taxon>Eukaryota</taxon>
        <taxon>Metazoa</taxon>
        <taxon>Chordata</taxon>
        <taxon>Craniata</taxon>
        <taxon>Vertebrata</taxon>
        <taxon>Euteleostomi</taxon>
        <taxon>Actinopterygii</taxon>
        <taxon>Neopterygii</taxon>
        <taxon>Teleostei</taxon>
        <taxon>Neoteleostei</taxon>
        <taxon>Acanthomorphata</taxon>
        <taxon>Zeiogadaria</taxon>
        <taxon>Gadariae</taxon>
        <taxon>Gadiformes</taxon>
        <taxon>Gadoidei</taxon>
        <taxon>Gadidae</taxon>
        <taxon>Gadus</taxon>
    </lineage>
</organism>
<feature type="region of interest" description="Disordered" evidence="1">
    <location>
        <begin position="218"/>
        <end position="439"/>
    </location>
</feature>
<keyword evidence="2" id="KW-0732">Signal</keyword>
<dbReference type="GeneTree" id="ENSGT00530000064699"/>
<dbReference type="InterPro" id="IPR037643">
    <property type="entry name" value="HHLA1"/>
</dbReference>
<feature type="compositionally biased region" description="Polar residues" evidence="1">
    <location>
        <begin position="428"/>
        <end position="439"/>
    </location>
</feature>